<dbReference type="AlphaFoldDB" id="A0ABD1Q5D8"/>
<gene>
    <name evidence="1" type="ORF">Adt_39543</name>
</gene>
<accession>A0ABD1Q5D8</accession>
<sequence>MLGSYSASAIKYQNTKKNLLKVCPSFRPINTYIIQVLISPSAKCLRVYSKANGCDIELQPPLQHDDSEHREDIHLLKFCFKFRFSNYTSYGEAIYLQKIHSGFTSEIMPRKMEKLYTCQKSAQDSASAYEASEYIRAKHLHLSSFSLRST</sequence>
<dbReference type="EMBL" id="JBFOLK010000012">
    <property type="protein sequence ID" value="KAL2471407.1"/>
    <property type="molecule type" value="Genomic_DNA"/>
</dbReference>
<reference evidence="2" key="1">
    <citation type="submission" date="2024-07" db="EMBL/GenBank/DDBJ databases">
        <title>Two chromosome-level genome assemblies of Korean endemic species Abeliophyllum distichum and Forsythia ovata (Oleaceae).</title>
        <authorList>
            <person name="Jang H."/>
        </authorList>
    </citation>
    <scope>NUCLEOTIDE SEQUENCE [LARGE SCALE GENOMIC DNA]</scope>
</reference>
<name>A0ABD1Q5D8_9LAMI</name>
<evidence type="ECO:0000313" key="2">
    <source>
        <dbReference type="Proteomes" id="UP001604336"/>
    </source>
</evidence>
<comment type="caution">
    <text evidence="1">The sequence shown here is derived from an EMBL/GenBank/DDBJ whole genome shotgun (WGS) entry which is preliminary data.</text>
</comment>
<organism evidence="1 2">
    <name type="scientific">Abeliophyllum distichum</name>
    <dbReference type="NCBI Taxonomy" id="126358"/>
    <lineage>
        <taxon>Eukaryota</taxon>
        <taxon>Viridiplantae</taxon>
        <taxon>Streptophyta</taxon>
        <taxon>Embryophyta</taxon>
        <taxon>Tracheophyta</taxon>
        <taxon>Spermatophyta</taxon>
        <taxon>Magnoliopsida</taxon>
        <taxon>eudicotyledons</taxon>
        <taxon>Gunneridae</taxon>
        <taxon>Pentapetalae</taxon>
        <taxon>asterids</taxon>
        <taxon>lamiids</taxon>
        <taxon>Lamiales</taxon>
        <taxon>Oleaceae</taxon>
        <taxon>Forsythieae</taxon>
        <taxon>Abeliophyllum</taxon>
    </lineage>
</organism>
<proteinExistence type="predicted"/>
<dbReference type="Proteomes" id="UP001604336">
    <property type="component" value="Unassembled WGS sequence"/>
</dbReference>
<keyword evidence="2" id="KW-1185">Reference proteome</keyword>
<protein>
    <submittedName>
        <fullName evidence="1">Uncharacterized protein</fullName>
    </submittedName>
</protein>
<evidence type="ECO:0000313" key="1">
    <source>
        <dbReference type="EMBL" id="KAL2471407.1"/>
    </source>
</evidence>